<dbReference type="AlphaFoldDB" id="A0A077NBZ5"/>
<dbReference type="Proteomes" id="UP000028511">
    <property type="component" value="Unassembled WGS sequence"/>
</dbReference>
<gene>
    <name evidence="1" type="ORF">XBP1_1520001</name>
</gene>
<evidence type="ECO:0000313" key="1">
    <source>
        <dbReference type="EMBL" id="CDG95732.1"/>
    </source>
</evidence>
<name>A0A077NBZ5_XENBV</name>
<comment type="caution">
    <text evidence="1">The sequence shown here is derived from an EMBL/GenBank/DDBJ whole genome shotgun (WGS) entry which is preliminary data.</text>
</comment>
<protein>
    <submittedName>
        <fullName evidence="1">Uncharacterized protein</fullName>
    </submittedName>
</protein>
<dbReference type="HOGENOM" id="CLU_3190759_0_0_6"/>
<dbReference type="EMBL" id="CBSW010000060">
    <property type="protein sequence ID" value="CDG95732.1"/>
    <property type="molecule type" value="Genomic_DNA"/>
</dbReference>
<reference evidence="1" key="1">
    <citation type="submission" date="2013-07" db="EMBL/GenBank/DDBJ databases">
        <title>Sub-species coevolution in mutualistic symbiosis.</title>
        <authorList>
            <person name="Murfin K."/>
            <person name="Klassen J."/>
            <person name="Lee M."/>
            <person name="Forst S."/>
            <person name="Stock P."/>
            <person name="Goodrich-Blair H."/>
        </authorList>
    </citation>
    <scope>NUCLEOTIDE SEQUENCE [LARGE SCALE GENOMIC DNA]</scope>
    <source>
        <strain evidence="1">Puntauvense</strain>
    </source>
</reference>
<sequence>MNCAFILLKVFYDECISSDMKYKYELTFVFVMDKFYTKFNVRKYKH</sequence>
<accession>A0A077NBZ5</accession>
<proteinExistence type="predicted"/>
<organism evidence="1">
    <name type="scientific">Xenorhabdus bovienii str. puntauvense</name>
    <dbReference type="NCBI Taxonomy" id="1398201"/>
    <lineage>
        <taxon>Bacteria</taxon>
        <taxon>Pseudomonadati</taxon>
        <taxon>Pseudomonadota</taxon>
        <taxon>Gammaproteobacteria</taxon>
        <taxon>Enterobacterales</taxon>
        <taxon>Morganellaceae</taxon>
        <taxon>Xenorhabdus</taxon>
    </lineage>
</organism>